<evidence type="ECO:0000256" key="1">
    <source>
        <dbReference type="ARBA" id="ARBA00004123"/>
    </source>
</evidence>
<dbReference type="SUPFAM" id="SSF46785">
    <property type="entry name" value="Winged helix' DNA-binding domain"/>
    <property type="match status" value="1"/>
</dbReference>
<dbReference type="PRINTS" id="PR00929">
    <property type="entry name" value="ATHOOK"/>
</dbReference>
<comment type="subcellular location">
    <subcellularLocation>
        <location evidence="1">Nucleus</location>
    </subcellularLocation>
</comment>
<dbReference type="GO" id="GO:0005730">
    <property type="term" value="C:nucleolus"/>
    <property type="evidence" value="ECO:0007669"/>
    <property type="project" value="TreeGrafter"/>
</dbReference>
<feature type="compositionally biased region" description="Basic residues" evidence="4">
    <location>
        <begin position="142"/>
        <end position="153"/>
    </location>
</feature>
<keyword evidence="7" id="KW-1185">Reference proteome</keyword>
<dbReference type="GO" id="GO:0030261">
    <property type="term" value="P:chromosome condensation"/>
    <property type="evidence" value="ECO:0007669"/>
    <property type="project" value="TreeGrafter"/>
</dbReference>
<dbReference type="GO" id="GO:0045910">
    <property type="term" value="P:negative regulation of DNA recombination"/>
    <property type="evidence" value="ECO:0007669"/>
    <property type="project" value="TreeGrafter"/>
</dbReference>
<dbReference type="GO" id="GO:0006334">
    <property type="term" value="P:nucleosome assembly"/>
    <property type="evidence" value="ECO:0007669"/>
    <property type="project" value="InterPro"/>
</dbReference>
<gene>
    <name evidence="6" type="ORF">CRG98_026776</name>
</gene>
<feature type="compositionally biased region" description="Basic residues" evidence="4">
    <location>
        <begin position="172"/>
        <end position="182"/>
    </location>
</feature>
<dbReference type="InterPro" id="IPR017956">
    <property type="entry name" value="AT_hook_DNA-bd_motif"/>
</dbReference>
<keyword evidence="2" id="KW-0238">DNA-binding</keyword>
<sequence length="311" mass="32702">MDPTAPASDGTAVPTADPAPPPATVLNHPSYDEMILAAVAALKSPGGSSKKAISDYIQQNYPNLPPNHGTLLTHHLRSLKTGGRLLMTRNNYRLPDPEGSPRLRRGRPAKSQAVLAPDAIVPVPSDGEAPKADEAGTSGSQKRGRGGGRRPAKRQNTGPAEAVPPPANATGRPKRARGRPARLMKVPFEREAGGAQAVSGPQDQPKVVASRVEKLPVRRRGRPPRSNTATARAAGHPQSAGPSTSVAAPRVHDIDYEILQKKVEVMQTRIKDAVAVLKPHLAGEGSPAIMNAIVELEAIAAMDMKPTPTAD</sequence>
<dbReference type="PANTHER" id="PTHR11467:SF29">
    <property type="entry name" value="OS03G0711600 PROTEIN"/>
    <property type="match status" value="1"/>
</dbReference>
<dbReference type="Proteomes" id="UP000233551">
    <property type="component" value="Unassembled WGS sequence"/>
</dbReference>
<dbReference type="InterPro" id="IPR036390">
    <property type="entry name" value="WH_DNA-bd_sf"/>
</dbReference>
<dbReference type="PROSITE" id="PS51504">
    <property type="entry name" value="H15"/>
    <property type="match status" value="1"/>
</dbReference>
<feature type="domain" description="H15" evidence="5">
    <location>
        <begin position="27"/>
        <end position="96"/>
    </location>
</feature>
<dbReference type="AlphaFoldDB" id="A0A2I0J9C0"/>
<feature type="region of interest" description="Disordered" evidence="4">
    <location>
        <begin position="83"/>
        <end position="246"/>
    </location>
</feature>
<keyword evidence="3" id="KW-0539">Nucleus</keyword>
<dbReference type="GO" id="GO:0003690">
    <property type="term" value="F:double-stranded DNA binding"/>
    <property type="evidence" value="ECO:0007669"/>
    <property type="project" value="TreeGrafter"/>
</dbReference>
<organism evidence="6 7">
    <name type="scientific">Punica granatum</name>
    <name type="common">Pomegranate</name>
    <dbReference type="NCBI Taxonomy" id="22663"/>
    <lineage>
        <taxon>Eukaryota</taxon>
        <taxon>Viridiplantae</taxon>
        <taxon>Streptophyta</taxon>
        <taxon>Embryophyta</taxon>
        <taxon>Tracheophyta</taxon>
        <taxon>Spermatophyta</taxon>
        <taxon>Magnoliopsida</taxon>
        <taxon>eudicotyledons</taxon>
        <taxon>Gunneridae</taxon>
        <taxon>Pentapetalae</taxon>
        <taxon>rosids</taxon>
        <taxon>malvids</taxon>
        <taxon>Myrtales</taxon>
        <taxon>Lythraceae</taxon>
        <taxon>Punica</taxon>
    </lineage>
</organism>
<dbReference type="PANTHER" id="PTHR11467">
    <property type="entry name" value="HISTONE H1"/>
    <property type="match status" value="1"/>
</dbReference>
<dbReference type="Gene3D" id="1.10.10.10">
    <property type="entry name" value="Winged helix-like DNA-binding domain superfamily/Winged helix DNA-binding domain"/>
    <property type="match status" value="1"/>
</dbReference>
<evidence type="ECO:0000313" key="6">
    <source>
        <dbReference type="EMBL" id="PKI52828.1"/>
    </source>
</evidence>
<evidence type="ECO:0000256" key="3">
    <source>
        <dbReference type="ARBA" id="ARBA00023242"/>
    </source>
</evidence>
<evidence type="ECO:0000256" key="2">
    <source>
        <dbReference type="ARBA" id="ARBA00023125"/>
    </source>
</evidence>
<name>A0A2I0J9C0_PUNGR</name>
<dbReference type="EMBL" id="PGOL01001893">
    <property type="protein sequence ID" value="PKI52828.1"/>
    <property type="molecule type" value="Genomic_DNA"/>
</dbReference>
<dbReference type="InterPro" id="IPR036388">
    <property type="entry name" value="WH-like_DNA-bd_sf"/>
</dbReference>
<protein>
    <recommendedName>
        <fullName evidence="5">H15 domain-containing protein</fullName>
    </recommendedName>
</protein>
<dbReference type="InterPro" id="IPR005818">
    <property type="entry name" value="Histone_H1/H5_H15"/>
</dbReference>
<evidence type="ECO:0000313" key="7">
    <source>
        <dbReference type="Proteomes" id="UP000233551"/>
    </source>
</evidence>
<evidence type="ECO:0000256" key="4">
    <source>
        <dbReference type="SAM" id="MobiDB-lite"/>
    </source>
</evidence>
<dbReference type="SMART" id="SM00526">
    <property type="entry name" value="H15"/>
    <property type="match status" value="1"/>
</dbReference>
<comment type="caution">
    <text evidence="6">The sequence shown here is derived from an EMBL/GenBank/DDBJ whole genome shotgun (WGS) entry which is preliminary data.</text>
</comment>
<accession>A0A2I0J9C0</accession>
<dbReference type="Pfam" id="PF00538">
    <property type="entry name" value="Linker_histone"/>
    <property type="match status" value="1"/>
</dbReference>
<dbReference type="GO" id="GO:0031492">
    <property type="term" value="F:nucleosomal DNA binding"/>
    <property type="evidence" value="ECO:0007669"/>
    <property type="project" value="TreeGrafter"/>
</dbReference>
<evidence type="ECO:0000259" key="5">
    <source>
        <dbReference type="PROSITE" id="PS51504"/>
    </source>
</evidence>
<dbReference type="GO" id="GO:0000786">
    <property type="term" value="C:nucleosome"/>
    <property type="evidence" value="ECO:0007669"/>
    <property type="project" value="InterPro"/>
</dbReference>
<reference evidence="6 7" key="1">
    <citation type="submission" date="2017-11" db="EMBL/GenBank/DDBJ databases">
        <title>De-novo sequencing of pomegranate (Punica granatum L.) genome.</title>
        <authorList>
            <person name="Akparov Z."/>
            <person name="Amiraslanov A."/>
            <person name="Hajiyeva S."/>
            <person name="Abbasov M."/>
            <person name="Kaur K."/>
            <person name="Hamwieh A."/>
            <person name="Solovyev V."/>
            <person name="Salamov A."/>
            <person name="Braich B."/>
            <person name="Kosarev P."/>
            <person name="Mahmoud A."/>
            <person name="Hajiyev E."/>
            <person name="Babayeva S."/>
            <person name="Izzatullayeva V."/>
            <person name="Mammadov A."/>
            <person name="Mammadov A."/>
            <person name="Sharifova S."/>
            <person name="Ojaghi J."/>
            <person name="Eynullazada K."/>
            <person name="Bayramov B."/>
            <person name="Abdulazimova A."/>
            <person name="Shahmuradov I."/>
        </authorList>
    </citation>
    <scope>NUCLEOTIDE SEQUENCE [LARGE SCALE GENOMIC DNA]</scope>
    <source>
        <strain evidence="7">cv. AG2017</strain>
        <tissue evidence="6">Leaf</tissue>
    </source>
</reference>
<proteinExistence type="predicted"/>
<dbReference type="CDD" id="cd00073">
    <property type="entry name" value="H15"/>
    <property type="match status" value="1"/>
</dbReference>
<feature type="region of interest" description="Disordered" evidence="4">
    <location>
        <begin position="1"/>
        <end position="22"/>
    </location>
</feature>